<accession>A0A834LC38</accession>
<dbReference type="EMBL" id="WJXA01000011">
    <property type="protein sequence ID" value="KAF7127900.1"/>
    <property type="molecule type" value="Genomic_DNA"/>
</dbReference>
<sequence length="137" mass="14996">MLNHGEAAHQVVGVGPPLNADNGISLTWEDLWVTVPDAKGSRRPIIKGLTGYAQPGEILAIMGPSGCGKSTLLDALADWEPTLDTLVVSFKSSDGYREVKRQVSEICKRVSKQLNTFKTYVFCREFTLVSILQTMIT</sequence>
<dbReference type="PANTHER" id="PTHR48042">
    <property type="entry name" value="ABC TRANSPORTER G FAMILY MEMBER 11"/>
    <property type="match status" value="1"/>
</dbReference>
<dbReference type="SUPFAM" id="SSF52540">
    <property type="entry name" value="P-loop containing nucleoside triphosphate hydrolases"/>
    <property type="match status" value="1"/>
</dbReference>
<dbReference type="Proteomes" id="UP000626092">
    <property type="component" value="Unassembled WGS sequence"/>
</dbReference>
<evidence type="ECO:0000256" key="1">
    <source>
        <dbReference type="ARBA" id="ARBA00005814"/>
    </source>
</evidence>
<dbReference type="InterPro" id="IPR027417">
    <property type="entry name" value="P-loop_NTPase"/>
</dbReference>
<reference evidence="4" key="1">
    <citation type="submission" date="2019-11" db="EMBL/GenBank/DDBJ databases">
        <authorList>
            <person name="Liu Y."/>
            <person name="Hou J."/>
            <person name="Li T.-Q."/>
            <person name="Guan C.-H."/>
            <person name="Wu X."/>
            <person name="Wu H.-Z."/>
            <person name="Ling F."/>
            <person name="Zhang R."/>
            <person name="Shi X.-G."/>
            <person name="Ren J.-P."/>
            <person name="Chen E.-F."/>
            <person name="Sun J.-M."/>
        </authorList>
    </citation>
    <scope>NUCLEOTIDE SEQUENCE</scope>
    <source>
        <strain evidence="4">Adult_tree_wgs_1</strain>
        <tissue evidence="4">Leaves</tissue>
    </source>
</reference>
<gene>
    <name evidence="4" type="ORF">RHSIM_Rhsim11G0138700</name>
</gene>
<dbReference type="GO" id="GO:0016887">
    <property type="term" value="F:ATP hydrolysis activity"/>
    <property type="evidence" value="ECO:0007669"/>
    <property type="project" value="InterPro"/>
</dbReference>
<dbReference type="PANTHER" id="PTHR48042:SF19">
    <property type="entry name" value="OS09G0472100 PROTEIN"/>
    <property type="match status" value="1"/>
</dbReference>
<dbReference type="GO" id="GO:0005524">
    <property type="term" value="F:ATP binding"/>
    <property type="evidence" value="ECO:0007669"/>
    <property type="project" value="InterPro"/>
</dbReference>
<evidence type="ECO:0000259" key="3">
    <source>
        <dbReference type="Pfam" id="PF00005"/>
    </source>
</evidence>
<feature type="domain" description="ABC transporter" evidence="3">
    <location>
        <begin position="47"/>
        <end position="95"/>
    </location>
</feature>
<organism evidence="4 5">
    <name type="scientific">Rhododendron simsii</name>
    <name type="common">Sims's rhododendron</name>
    <dbReference type="NCBI Taxonomy" id="118357"/>
    <lineage>
        <taxon>Eukaryota</taxon>
        <taxon>Viridiplantae</taxon>
        <taxon>Streptophyta</taxon>
        <taxon>Embryophyta</taxon>
        <taxon>Tracheophyta</taxon>
        <taxon>Spermatophyta</taxon>
        <taxon>Magnoliopsida</taxon>
        <taxon>eudicotyledons</taxon>
        <taxon>Gunneridae</taxon>
        <taxon>Pentapetalae</taxon>
        <taxon>asterids</taxon>
        <taxon>Ericales</taxon>
        <taxon>Ericaceae</taxon>
        <taxon>Ericoideae</taxon>
        <taxon>Rhodoreae</taxon>
        <taxon>Rhododendron</taxon>
    </lineage>
</organism>
<dbReference type="Gene3D" id="3.40.50.300">
    <property type="entry name" value="P-loop containing nucleotide triphosphate hydrolases"/>
    <property type="match status" value="1"/>
</dbReference>
<name>A0A834LC38_RHOSS</name>
<proteinExistence type="inferred from homology"/>
<evidence type="ECO:0000313" key="4">
    <source>
        <dbReference type="EMBL" id="KAF7127900.1"/>
    </source>
</evidence>
<comment type="caution">
    <text evidence="4">The sequence shown here is derived from an EMBL/GenBank/DDBJ whole genome shotgun (WGS) entry which is preliminary data.</text>
</comment>
<evidence type="ECO:0000256" key="2">
    <source>
        <dbReference type="ARBA" id="ARBA00022448"/>
    </source>
</evidence>
<dbReference type="OrthoDB" id="1931512at2759"/>
<keyword evidence="2" id="KW-0813">Transport</keyword>
<dbReference type="AlphaFoldDB" id="A0A834LC38"/>
<comment type="similarity">
    <text evidence="1">Belongs to the ABC transporter superfamily. ABCG family. Eye pigment precursor importer (TC 3.A.1.204) subfamily.</text>
</comment>
<dbReference type="InterPro" id="IPR052215">
    <property type="entry name" value="Plant_ABCG"/>
</dbReference>
<dbReference type="Pfam" id="PF00005">
    <property type="entry name" value="ABC_tran"/>
    <property type="match status" value="1"/>
</dbReference>
<dbReference type="InterPro" id="IPR003439">
    <property type="entry name" value="ABC_transporter-like_ATP-bd"/>
</dbReference>
<keyword evidence="5" id="KW-1185">Reference proteome</keyword>
<protein>
    <recommendedName>
        <fullName evidence="3">ABC transporter domain-containing protein</fullName>
    </recommendedName>
</protein>
<evidence type="ECO:0000313" key="5">
    <source>
        <dbReference type="Proteomes" id="UP000626092"/>
    </source>
</evidence>